<gene>
    <name evidence="2" type="ORF">FHS12_003838</name>
</gene>
<dbReference type="RefSeq" id="WP_183548337.1">
    <property type="nucleotide sequence ID" value="NZ_BMQT01000010.1"/>
</dbReference>
<comment type="caution">
    <text evidence="2">The sequence shown here is derived from an EMBL/GenBank/DDBJ whole genome shotgun (WGS) entry which is preliminary data.</text>
</comment>
<evidence type="ECO:0000256" key="1">
    <source>
        <dbReference type="SAM" id="Phobius"/>
    </source>
</evidence>
<keyword evidence="1" id="KW-1133">Transmembrane helix</keyword>
<keyword evidence="3" id="KW-1185">Reference proteome</keyword>
<keyword evidence="1" id="KW-0812">Transmembrane</keyword>
<feature type="transmembrane region" description="Helical" evidence="1">
    <location>
        <begin position="86"/>
        <end position="108"/>
    </location>
</feature>
<protein>
    <submittedName>
        <fullName evidence="2">Uncharacterized protein</fullName>
    </submittedName>
</protein>
<name>A0A7W5A777_9ACTN</name>
<evidence type="ECO:0000313" key="2">
    <source>
        <dbReference type="EMBL" id="MBB3090876.1"/>
    </source>
</evidence>
<feature type="transmembrane region" description="Helical" evidence="1">
    <location>
        <begin position="114"/>
        <end position="139"/>
    </location>
</feature>
<dbReference type="Proteomes" id="UP000577707">
    <property type="component" value="Unassembled WGS sequence"/>
</dbReference>
<feature type="transmembrane region" description="Helical" evidence="1">
    <location>
        <begin position="12"/>
        <end position="38"/>
    </location>
</feature>
<organism evidence="2 3">
    <name type="scientific">Nocardioides albus</name>
    <dbReference type="NCBI Taxonomy" id="1841"/>
    <lineage>
        <taxon>Bacteria</taxon>
        <taxon>Bacillati</taxon>
        <taxon>Actinomycetota</taxon>
        <taxon>Actinomycetes</taxon>
        <taxon>Propionibacteriales</taxon>
        <taxon>Nocardioidaceae</taxon>
        <taxon>Nocardioides</taxon>
    </lineage>
</organism>
<dbReference type="AlphaFoldDB" id="A0A7W5A777"/>
<evidence type="ECO:0000313" key="3">
    <source>
        <dbReference type="Proteomes" id="UP000577707"/>
    </source>
</evidence>
<sequence length="156" mass="14979">MSLPVIAVRAASFVFTMVLVGLAYPVLAGLVYVGLLVASAAGGQGMGGPLAGPMLVLLGVAVGALCVAIAAPAALAARVLGGFKGVIAGSATLMFLTAGATGLAWLLFDLAGSPAVAAVVLAAAATPAALVLAFSDVLAGKVTGLRLQPRPATAEA</sequence>
<feature type="transmembrane region" description="Helical" evidence="1">
    <location>
        <begin position="50"/>
        <end position="74"/>
    </location>
</feature>
<keyword evidence="1" id="KW-0472">Membrane</keyword>
<accession>A0A7W5A777</accession>
<reference evidence="2 3" key="1">
    <citation type="submission" date="2020-08" db="EMBL/GenBank/DDBJ databases">
        <title>Genomic Encyclopedia of Type Strains, Phase III (KMG-III): the genomes of soil and plant-associated and newly described type strains.</title>
        <authorList>
            <person name="Whitman W."/>
        </authorList>
    </citation>
    <scope>NUCLEOTIDE SEQUENCE [LARGE SCALE GENOMIC DNA]</scope>
    <source>
        <strain evidence="2 3">CECT 3302</strain>
    </source>
</reference>
<dbReference type="EMBL" id="JACHXG010000008">
    <property type="protein sequence ID" value="MBB3090876.1"/>
    <property type="molecule type" value="Genomic_DNA"/>
</dbReference>
<proteinExistence type="predicted"/>